<proteinExistence type="predicted"/>
<dbReference type="Pfam" id="PF04471">
    <property type="entry name" value="Mrr_cat"/>
    <property type="match status" value="1"/>
</dbReference>
<dbReference type="RefSeq" id="WP_378975854.1">
    <property type="nucleotide sequence ID" value="NZ_JBHSWN010000004.1"/>
</dbReference>
<evidence type="ECO:0000313" key="3">
    <source>
        <dbReference type="Proteomes" id="UP001596292"/>
    </source>
</evidence>
<evidence type="ECO:0000259" key="1">
    <source>
        <dbReference type="Pfam" id="PF04471"/>
    </source>
</evidence>
<evidence type="ECO:0000313" key="2">
    <source>
        <dbReference type="EMBL" id="MFC6792972.1"/>
    </source>
</evidence>
<dbReference type="InterPro" id="IPR007560">
    <property type="entry name" value="Restrct_endonuc_IV_Mrr"/>
</dbReference>
<dbReference type="SUPFAM" id="SSF52980">
    <property type="entry name" value="Restriction endonuclease-like"/>
    <property type="match status" value="1"/>
</dbReference>
<name>A0ABW2BT46_9HYPH</name>
<dbReference type="Proteomes" id="UP001596292">
    <property type="component" value="Unassembled WGS sequence"/>
</dbReference>
<keyword evidence="3" id="KW-1185">Reference proteome</keyword>
<gene>
    <name evidence="2" type="ORF">ACFQE0_27485</name>
</gene>
<organism evidence="2 3">
    <name type="scientific">Methylobacterium komagatae</name>
    <dbReference type="NCBI Taxonomy" id="374425"/>
    <lineage>
        <taxon>Bacteria</taxon>
        <taxon>Pseudomonadati</taxon>
        <taxon>Pseudomonadota</taxon>
        <taxon>Alphaproteobacteria</taxon>
        <taxon>Hyphomicrobiales</taxon>
        <taxon>Methylobacteriaceae</taxon>
        <taxon>Methylobacterium</taxon>
    </lineage>
</organism>
<dbReference type="GO" id="GO:0004519">
    <property type="term" value="F:endonuclease activity"/>
    <property type="evidence" value="ECO:0007669"/>
    <property type="project" value="UniProtKB-KW"/>
</dbReference>
<keyword evidence="2" id="KW-0378">Hydrolase</keyword>
<protein>
    <submittedName>
        <fullName evidence="2">Restriction endonuclease</fullName>
        <ecNumber evidence="2">3.1.21.-</ecNumber>
    </submittedName>
</protein>
<sequence>MTGTKKATSDLPFGSEFSPSQIVLPDLLEIVNVNQGDPRALEGEIMARYFASHAARPEDDEDRDYNRGKLANNCKLGLIAYGIIDREARFTAFGEVLYGLRGDEVALYEALARHILLNLRGMTLVQCLQDMVAAGEEITLDTLRIALGERGVNFPRGGKHPSMMRLWLAKAGVIVGGRWQVNSIRLREVLGVDPGEFPTLARFTPQQKAFLLALANTSVTDPQPANEIARLAAATYGVRFPDKSLPKEVLNALIEAGYIEATKTTTGRGAKPFLVKPTDKVRTEVLGPLLDQLKDQIDPKLLDLLTKPLADILTEITSEDRYVAGLALEALAFKIMRTLGMDYVATRLRASQTGGAEVDLIFHSSRLIYSRWQVQCKNTSRVSLDDVAKEVGLTHFIKSSVIVMVTTGEIGSEARRYANKIMADSNLAVVMIDRADLEAVTANATYIVDAFRREAEHAMALKRMDLGDGGAA</sequence>
<reference evidence="3" key="1">
    <citation type="journal article" date="2019" name="Int. J. Syst. Evol. Microbiol.">
        <title>The Global Catalogue of Microorganisms (GCM) 10K type strain sequencing project: providing services to taxonomists for standard genome sequencing and annotation.</title>
        <authorList>
            <consortium name="The Broad Institute Genomics Platform"/>
            <consortium name="The Broad Institute Genome Sequencing Center for Infectious Disease"/>
            <person name="Wu L."/>
            <person name="Ma J."/>
        </authorList>
    </citation>
    <scope>NUCLEOTIDE SEQUENCE [LARGE SCALE GENOMIC DNA]</scope>
    <source>
        <strain evidence="3">CCUG 48316</strain>
    </source>
</reference>
<dbReference type="EC" id="3.1.21.-" evidence="2"/>
<comment type="caution">
    <text evidence="2">The sequence shown here is derived from an EMBL/GenBank/DDBJ whole genome shotgun (WGS) entry which is preliminary data.</text>
</comment>
<feature type="domain" description="Restriction endonuclease type IV Mrr" evidence="1">
    <location>
        <begin position="326"/>
        <end position="438"/>
    </location>
</feature>
<accession>A0ABW2BT46</accession>
<dbReference type="InterPro" id="IPR011335">
    <property type="entry name" value="Restrct_endonuc-II-like"/>
</dbReference>
<dbReference type="GO" id="GO:0016787">
    <property type="term" value="F:hydrolase activity"/>
    <property type="evidence" value="ECO:0007669"/>
    <property type="project" value="UniProtKB-KW"/>
</dbReference>
<dbReference type="EMBL" id="JBHSWN010000004">
    <property type="protein sequence ID" value="MFC6792972.1"/>
    <property type="molecule type" value="Genomic_DNA"/>
</dbReference>
<keyword evidence="2" id="KW-0255">Endonuclease</keyword>
<keyword evidence="2" id="KW-0540">Nuclease</keyword>